<dbReference type="Pfam" id="PF19327">
    <property type="entry name" value="Ap4A_phos_N"/>
    <property type="match status" value="1"/>
</dbReference>
<dbReference type="EMBL" id="BDQK01000013">
    <property type="protein sequence ID" value="GBF81497.1"/>
    <property type="molecule type" value="Genomic_DNA"/>
</dbReference>
<dbReference type="Pfam" id="PF09830">
    <property type="entry name" value="ATP_transf"/>
    <property type="match status" value="1"/>
</dbReference>
<dbReference type="AlphaFoldDB" id="A0A401IJN9"/>
<proteinExistence type="predicted"/>
<dbReference type="SUPFAM" id="SSF54197">
    <property type="entry name" value="HIT-like"/>
    <property type="match status" value="1"/>
</dbReference>
<accession>A0A401IJN9</accession>
<dbReference type="InterPro" id="IPR045759">
    <property type="entry name" value="Ap4A_phos1/2_N"/>
</dbReference>
<name>A0A401IJN9_APHSA</name>
<feature type="active site" description="Nucleophile" evidence="1">
    <location>
        <position position="160"/>
    </location>
</feature>
<dbReference type="InterPro" id="IPR009163">
    <property type="entry name" value="Ap4A_phos1/2"/>
</dbReference>
<sequence length="280" mass="31915">MLEQLEQIILEPDNLWNKVIGQTEFALNCGALHSIPTDTEFVKEGEINFLVRVLTNLDRKEKAKQEQEKQVKQTGKNFNPFLPYEQDLFVTDISKTHLCLLNKYNVVPYHLLIITREFEDQESSLNLNDIGALWACLLQIDGLIFYNSGQVAGASQPHKHLQLVPLPFADEGERIPIEPFLKKAQFEGEIGEIPSFSFSHAFTYLDINHNSDFTEIIHTILRKYESLLDKIGLLRTEQKPSGAYNLLITRQWMMVIKRSQASFESISVNSLGFAGAFIGT</sequence>
<dbReference type="PANTHER" id="PTHR38420">
    <property type="entry name" value="AP-4-A PHOSPHORYLASE II"/>
    <property type="match status" value="1"/>
</dbReference>
<feature type="coiled-coil region" evidence="2">
    <location>
        <begin position="50"/>
        <end position="77"/>
    </location>
</feature>
<dbReference type="Proteomes" id="UP000287247">
    <property type="component" value="Unassembled WGS sequence"/>
</dbReference>
<evidence type="ECO:0000256" key="1">
    <source>
        <dbReference type="PIRSR" id="PIRSR000846-1"/>
    </source>
</evidence>
<dbReference type="PANTHER" id="PTHR38420:SF1">
    <property type="entry name" value="PUTATIVE (AFU_ORTHOLOGUE AFUA_5G14690)-RELATED"/>
    <property type="match status" value="1"/>
</dbReference>
<keyword evidence="2" id="KW-0175">Coiled coil</keyword>
<dbReference type="InterPro" id="IPR036265">
    <property type="entry name" value="HIT-like_sf"/>
</dbReference>
<evidence type="ECO:0000313" key="6">
    <source>
        <dbReference type="Proteomes" id="UP000287247"/>
    </source>
</evidence>
<protein>
    <submittedName>
        <fullName evidence="5">Phosphorylase</fullName>
    </submittedName>
</protein>
<feature type="domain" description="Ap4A phosphorylase 1/2 N-terminal" evidence="4">
    <location>
        <begin position="7"/>
        <end position="182"/>
    </location>
</feature>
<dbReference type="RefSeq" id="WP_369692084.1">
    <property type="nucleotide sequence ID" value="NZ_BDQK01000013.1"/>
</dbReference>
<feature type="domain" description="ATP adenylyltransferase C-terminal" evidence="3">
    <location>
        <begin position="194"/>
        <end position="277"/>
    </location>
</feature>
<comment type="caution">
    <text evidence="5">The sequence shown here is derived from an EMBL/GenBank/DDBJ whole genome shotgun (WGS) entry which is preliminary data.</text>
</comment>
<dbReference type="PIRSF" id="PIRSF000846">
    <property type="entry name" value="ATP_adenylyltr"/>
    <property type="match status" value="1"/>
</dbReference>
<evidence type="ECO:0000259" key="3">
    <source>
        <dbReference type="Pfam" id="PF09830"/>
    </source>
</evidence>
<evidence type="ECO:0000256" key="2">
    <source>
        <dbReference type="SAM" id="Coils"/>
    </source>
</evidence>
<organism evidence="5 6">
    <name type="scientific">Aphanothece sacrum FPU1</name>
    <dbReference type="NCBI Taxonomy" id="1920663"/>
    <lineage>
        <taxon>Bacteria</taxon>
        <taxon>Bacillati</taxon>
        <taxon>Cyanobacteriota</taxon>
        <taxon>Cyanophyceae</taxon>
        <taxon>Oscillatoriophycideae</taxon>
        <taxon>Chroococcales</taxon>
        <taxon>Aphanothecaceae</taxon>
        <taxon>Aphanothece</taxon>
    </lineage>
</organism>
<dbReference type="InterPro" id="IPR019200">
    <property type="entry name" value="ATP_adenylylTrfase_C"/>
</dbReference>
<dbReference type="Gene3D" id="3.30.428.70">
    <property type="match status" value="1"/>
</dbReference>
<gene>
    <name evidence="5" type="ORF">AsFPU1_2911</name>
</gene>
<reference evidence="6" key="1">
    <citation type="submission" date="2017-05" db="EMBL/GenBank/DDBJ databases">
        <title>Physiological properties and genetic analysis related to exopolysaccharide production of fresh-water unicellular cyanobacterium Aphanothece sacrum, Suizenji Nori, that has been cultured as a food source in Japan.</title>
        <authorList>
            <person name="Kanesaki Y."/>
            <person name="Yoshikawa S."/>
            <person name="Ohki K."/>
        </authorList>
    </citation>
    <scope>NUCLEOTIDE SEQUENCE [LARGE SCALE GENOMIC DNA]</scope>
    <source>
        <strain evidence="6">FPU1</strain>
    </source>
</reference>
<dbReference type="GO" id="GO:0005524">
    <property type="term" value="F:ATP binding"/>
    <property type="evidence" value="ECO:0007669"/>
    <property type="project" value="InterPro"/>
</dbReference>
<dbReference type="InterPro" id="IPR043171">
    <property type="entry name" value="Ap4A_phos1/2-like"/>
</dbReference>
<dbReference type="GO" id="GO:0003877">
    <property type="term" value="F:ATP:ADP adenylyltransferase activity"/>
    <property type="evidence" value="ECO:0007669"/>
    <property type="project" value="InterPro"/>
</dbReference>
<keyword evidence="6" id="KW-1185">Reference proteome</keyword>
<dbReference type="GO" id="GO:0009117">
    <property type="term" value="P:nucleotide metabolic process"/>
    <property type="evidence" value="ECO:0007669"/>
    <property type="project" value="InterPro"/>
</dbReference>
<evidence type="ECO:0000313" key="5">
    <source>
        <dbReference type="EMBL" id="GBF81497.1"/>
    </source>
</evidence>
<evidence type="ECO:0000259" key="4">
    <source>
        <dbReference type="Pfam" id="PF19327"/>
    </source>
</evidence>